<organism evidence="1 2">
    <name type="scientific">Mesorhizobium jarvisii</name>
    <dbReference type="NCBI Taxonomy" id="1777867"/>
    <lineage>
        <taxon>Bacteria</taxon>
        <taxon>Pseudomonadati</taxon>
        <taxon>Pseudomonadota</taxon>
        <taxon>Alphaproteobacteria</taxon>
        <taxon>Hyphomicrobiales</taxon>
        <taxon>Phyllobacteriaceae</taxon>
        <taxon>Mesorhizobium</taxon>
    </lineage>
</organism>
<name>A0A6M7TMC0_9HYPH</name>
<reference evidence="1 2" key="1">
    <citation type="submission" date="2018-09" db="EMBL/GenBank/DDBJ databases">
        <title>Mesorhizobium carmichaelinearum sp. nov. isolated from Carmichaelinea spp. root nodules in New Zealand.</title>
        <authorList>
            <person name="De Meyer S.E."/>
        </authorList>
    </citation>
    <scope>NUCLEOTIDE SEQUENCE [LARGE SCALE GENOMIC DNA]</scope>
    <source>
        <strain evidence="1 2">LMG 28313</strain>
    </source>
</reference>
<protein>
    <submittedName>
        <fullName evidence="1">Uncharacterized protein</fullName>
    </submittedName>
</protein>
<sequence>MGSVTVEEFLATLSAEDGGCELKVVIAGKRYAVERAGLMNVDLLPDPETYDLEVHLFAGEPDHQWGPHPERTAMLNASANPIYGVGFPIAIVILISLFIVAGLFAVASMGS</sequence>
<evidence type="ECO:0000313" key="2">
    <source>
        <dbReference type="Proteomes" id="UP000275530"/>
    </source>
</evidence>
<accession>A0A6M7TMC0</accession>
<dbReference type="AlphaFoldDB" id="A0A6M7TMC0"/>
<dbReference type="EMBL" id="QZXA01000001">
    <property type="protein sequence ID" value="RJT37912.1"/>
    <property type="molecule type" value="Genomic_DNA"/>
</dbReference>
<comment type="caution">
    <text evidence="1">The sequence shown here is derived from an EMBL/GenBank/DDBJ whole genome shotgun (WGS) entry which is preliminary data.</text>
</comment>
<proteinExistence type="predicted"/>
<dbReference type="Proteomes" id="UP000275530">
    <property type="component" value="Unassembled WGS sequence"/>
</dbReference>
<gene>
    <name evidence="1" type="ORF">D3242_01300</name>
</gene>
<evidence type="ECO:0000313" key="1">
    <source>
        <dbReference type="EMBL" id="RJT37912.1"/>
    </source>
</evidence>
<keyword evidence="2" id="KW-1185">Reference proteome</keyword>